<evidence type="ECO:0000256" key="7">
    <source>
        <dbReference type="ARBA" id="ARBA00022970"/>
    </source>
</evidence>
<dbReference type="Pfam" id="PF12796">
    <property type="entry name" value="Ank_2"/>
    <property type="match status" value="1"/>
</dbReference>
<keyword evidence="4" id="KW-1003">Cell membrane</keyword>
<feature type="domain" description="Amino acid transporter transmembrane" evidence="16">
    <location>
        <begin position="708"/>
        <end position="1088"/>
    </location>
</feature>
<comment type="function">
    <text evidence="11">Carrier protein involved in proton-driven auxin influx. Mediates the formation of auxin gradient from developing leaves (site of auxin biosynthesis) to tips by contributing to the loading of auxin in vascular tissues and facilitating acropetal (base to tip) auxin transport within inner tissues of the root apex, and basipetal (tip to base) auxin transport within outer tissues of the root apex. May be involved in lateral roots and nodules formation.</text>
</comment>
<evidence type="ECO:0000256" key="13">
    <source>
        <dbReference type="PROSITE-ProRule" id="PRU00023"/>
    </source>
</evidence>
<dbReference type="Gene3D" id="1.25.40.20">
    <property type="entry name" value="Ankyrin repeat-containing domain"/>
    <property type="match status" value="3"/>
</dbReference>
<feature type="transmembrane region" description="Helical" evidence="15">
    <location>
        <begin position="1026"/>
        <end position="1046"/>
    </location>
</feature>
<feature type="transmembrane region" description="Helical" evidence="15">
    <location>
        <begin position="983"/>
        <end position="1005"/>
    </location>
</feature>
<feature type="compositionally biased region" description="Polar residues" evidence="14">
    <location>
        <begin position="626"/>
        <end position="649"/>
    </location>
</feature>
<evidence type="ECO:0000256" key="1">
    <source>
        <dbReference type="ARBA" id="ARBA00004651"/>
    </source>
</evidence>
<feature type="domain" description="Amino acid transporter transmembrane" evidence="16">
    <location>
        <begin position="1319"/>
        <end position="1435"/>
    </location>
</feature>
<feature type="compositionally biased region" description="Low complexity" evidence="14">
    <location>
        <begin position="594"/>
        <end position="608"/>
    </location>
</feature>
<dbReference type="EMBL" id="JAATIQ010000245">
    <property type="protein sequence ID" value="KAF4367645.1"/>
    <property type="molecule type" value="Genomic_DNA"/>
</dbReference>
<reference evidence="17 18" key="1">
    <citation type="journal article" date="2020" name="bioRxiv">
        <title>Sequence and annotation of 42 cannabis genomes reveals extensive copy number variation in cannabinoid synthesis and pathogen resistance genes.</title>
        <authorList>
            <person name="Mckernan K.J."/>
            <person name="Helbert Y."/>
            <person name="Kane L.T."/>
            <person name="Ebling H."/>
            <person name="Zhang L."/>
            <person name="Liu B."/>
            <person name="Eaton Z."/>
            <person name="Mclaughlin S."/>
            <person name="Kingan S."/>
            <person name="Baybayan P."/>
            <person name="Concepcion G."/>
            <person name="Jordan M."/>
            <person name="Riva A."/>
            <person name="Barbazuk W."/>
            <person name="Harkins T."/>
        </authorList>
    </citation>
    <scope>NUCLEOTIDE SEQUENCE [LARGE SCALE GENOMIC DNA]</scope>
    <source>
        <strain evidence="18">cv. Jamaican Lion 4</strain>
        <tissue evidence="17">Leaf</tissue>
    </source>
</reference>
<evidence type="ECO:0000256" key="8">
    <source>
        <dbReference type="ARBA" id="ARBA00022989"/>
    </source>
</evidence>
<evidence type="ECO:0000259" key="16">
    <source>
        <dbReference type="Pfam" id="PF01490"/>
    </source>
</evidence>
<dbReference type="Proteomes" id="UP000583929">
    <property type="component" value="Unassembled WGS sequence"/>
</dbReference>
<dbReference type="PROSITE" id="PS50088">
    <property type="entry name" value="ANK_REPEAT"/>
    <property type="match status" value="1"/>
</dbReference>
<dbReference type="PANTHER" id="PTHR48017">
    <property type="entry name" value="OS05G0424000 PROTEIN-RELATED"/>
    <property type="match status" value="1"/>
</dbReference>
<dbReference type="GO" id="GO:0015293">
    <property type="term" value="F:symporter activity"/>
    <property type="evidence" value="ECO:0007669"/>
    <property type="project" value="UniProtKB-KW"/>
</dbReference>
<keyword evidence="10" id="KW-0927">Auxin signaling pathway</keyword>
<gene>
    <name evidence="17" type="ORF">G4B88_001397</name>
</gene>
<evidence type="ECO:0000256" key="5">
    <source>
        <dbReference type="ARBA" id="ARBA00022692"/>
    </source>
</evidence>
<evidence type="ECO:0000256" key="2">
    <source>
        <dbReference type="ARBA" id="ARBA00005590"/>
    </source>
</evidence>
<keyword evidence="5 15" id="KW-0812">Transmembrane</keyword>
<feature type="transmembrane region" description="Helical" evidence="15">
    <location>
        <begin position="831"/>
        <end position="848"/>
    </location>
</feature>
<evidence type="ECO:0000256" key="6">
    <source>
        <dbReference type="ARBA" id="ARBA00022847"/>
    </source>
</evidence>
<feature type="transmembrane region" description="Helical" evidence="15">
    <location>
        <begin position="1314"/>
        <end position="1337"/>
    </location>
</feature>
<feature type="transmembrane region" description="Helical" evidence="15">
    <location>
        <begin position="941"/>
        <end position="963"/>
    </location>
</feature>
<dbReference type="GO" id="GO:0009734">
    <property type="term" value="P:auxin-activated signaling pathway"/>
    <property type="evidence" value="ECO:0007669"/>
    <property type="project" value="UniProtKB-KW"/>
</dbReference>
<evidence type="ECO:0000256" key="14">
    <source>
        <dbReference type="SAM" id="MobiDB-lite"/>
    </source>
</evidence>
<keyword evidence="3" id="KW-0813">Transport</keyword>
<feature type="domain" description="Amino acid transporter transmembrane" evidence="16">
    <location>
        <begin position="1116"/>
        <end position="1240"/>
    </location>
</feature>
<dbReference type="InterPro" id="IPR036770">
    <property type="entry name" value="Ankyrin_rpt-contain_sf"/>
</dbReference>
<dbReference type="SMART" id="SM00248">
    <property type="entry name" value="ANK"/>
    <property type="match status" value="8"/>
</dbReference>
<name>A0A7J6FAJ2_CANSA</name>
<evidence type="ECO:0000256" key="10">
    <source>
        <dbReference type="ARBA" id="ARBA00023294"/>
    </source>
</evidence>
<feature type="transmembrane region" description="Helical" evidence="15">
    <location>
        <begin position="1052"/>
        <end position="1073"/>
    </location>
</feature>
<dbReference type="SUPFAM" id="SSF48403">
    <property type="entry name" value="Ankyrin repeat"/>
    <property type="match status" value="1"/>
</dbReference>
<evidence type="ECO:0000313" key="17">
    <source>
        <dbReference type="EMBL" id="KAF4367645.1"/>
    </source>
</evidence>
<comment type="caution">
    <text evidence="17">The sequence shown here is derived from an EMBL/GenBank/DDBJ whole genome shotgun (WGS) entry which is preliminary data.</text>
</comment>
<evidence type="ECO:0000256" key="11">
    <source>
        <dbReference type="ARBA" id="ARBA00045588"/>
    </source>
</evidence>
<evidence type="ECO:0000256" key="15">
    <source>
        <dbReference type="SAM" id="Phobius"/>
    </source>
</evidence>
<keyword evidence="6" id="KW-0769">Symport</keyword>
<keyword evidence="18" id="KW-1185">Reference proteome</keyword>
<evidence type="ECO:0000256" key="9">
    <source>
        <dbReference type="ARBA" id="ARBA00023136"/>
    </source>
</evidence>
<feature type="transmembrane region" description="Helical" evidence="15">
    <location>
        <begin position="854"/>
        <end position="873"/>
    </location>
</feature>
<comment type="similarity">
    <text evidence="2">Belongs to the amino acid/polyamine transporter 2 family. Amino acid/auxin permease (AAAP) (TC 2.A.18.1) subfamily.</text>
</comment>
<accession>A0A7J6FAJ2</accession>
<dbReference type="Pfam" id="PF01490">
    <property type="entry name" value="Aa_trans"/>
    <property type="match status" value="3"/>
</dbReference>
<comment type="subcellular location">
    <subcellularLocation>
        <location evidence="1">Cell membrane</location>
        <topology evidence="1">Multi-pass membrane protein</topology>
    </subcellularLocation>
</comment>
<feature type="compositionally biased region" description="Basic residues" evidence="14">
    <location>
        <begin position="503"/>
        <end position="513"/>
    </location>
</feature>
<organism evidence="17 18">
    <name type="scientific">Cannabis sativa</name>
    <name type="common">Hemp</name>
    <name type="synonym">Marijuana</name>
    <dbReference type="NCBI Taxonomy" id="3483"/>
    <lineage>
        <taxon>Eukaryota</taxon>
        <taxon>Viridiplantae</taxon>
        <taxon>Streptophyta</taxon>
        <taxon>Embryophyta</taxon>
        <taxon>Tracheophyta</taxon>
        <taxon>Spermatophyta</taxon>
        <taxon>Magnoliopsida</taxon>
        <taxon>eudicotyledons</taxon>
        <taxon>Gunneridae</taxon>
        <taxon>Pentapetalae</taxon>
        <taxon>rosids</taxon>
        <taxon>fabids</taxon>
        <taxon>Rosales</taxon>
        <taxon>Cannabaceae</taxon>
        <taxon>Cannabis</taxon>
    </lineage>
</organism>
<keyword evidence="7" id="KW-0029">Amino-acid transport</keyword>
<dbReference type="InterPro" id="IPR002110">
    <property type="entry name" value="Ankyrin_rpt"/>
</dbReference>
<dbReference type="Pfam" id="PF13857">
    <property type="entry name" value="Ank_5"/>
    <property type="match status" value="1"/>
</dbReference>
<evidence type="ECO:0000256" key="4">
    <source>
        <dbReference type="ARBA" id="ARBA00022475"/>
    </source>
</evidence>
<comment type="similarity">
    <text evidence="12">Belongs to the amino acid/polyamine transporter 2 family. Amino acid/auxin permease (AAAP) (TC 2.A.18.2) subfamily.</text>
</comment>
<protein>
    <recommendedName>
        <fullName evidence="16">Amino acid transporter transmembrane domain-containing protein</fullName>
    </recommendedName>
</protein>
<evidence type="ECO:0000256" key="12">
    <source>
        <dbReference type="ARBA" id="ARBA00061463"/>
    </source>
</evidence>
<dbReference type="GO" id="GO:0015171">
    <property type="term" value="F:amino acid transmembrane transporter activity"/>
    <property type="evidence" value="ECO:0007669"/>
    <property type="project" value="UniProtKB-ARBA"/>
</dbReference>
<dbReference type="InterPro" id="IPR013057">
    <property type="entry name" value="AA_transpt_TM"/>
</dbReference>
<dbReference type="FunFam" id="1.20.1740.10:FF:000033">
    <property type="entry name" value="Lysine histidine transporter 1"/>
    <property type="match status" value="1"/>
</dbReference>
<feature type="transmembrane region" description="Helical" evidence="15">
    <location>
        <begin position="1416"/>
        <end position="1441"/>
    </location>
</feature>
<feature type="transmembrane region" description="Helical" evidence="15">
    <location>
        <begin position="787"/>
        <end position="810"/>
    </location>
</feature>
<dbReference type="GO" id="GO:0005886">
    <property type="term" value="C:plasma membrane"/>
    <property type="evidence" value="ECO:0007669"/>
    <property type="project" value="UniProtKB-SubCell"/>
</dbReference>
<dbReference type="PROSITE" id="PS50297">
    <property type="entry name" value="ANK_REP_REGION"/>
    <property type="match status" value="1"/>
</dbReference>
<feature type="transmembrane region" description="Helical" evidence="15">
    <location>
        <begin position="1274"/>
        <end position="1294"/>
    </location>
</feature>
<feature type="transmembrane region" description="Helical" evidence="15">
    <location>
        <begin position="1147"/>
        <end position="1169"/>
    </location>
</feature>
<keyword evidence="8 15" id="KW-1133">Transmembrane helix</keyword>
<evidence type="ECO:0000313" key="18">
    <source>
        <dbReference type="Proteomes" id="UP000583929"/>
    </source>
</evidence>
<feature type="repeat" description="ANK" evidence="13">
    <location>
        <begin position="241"/>
        <end position="262"/>
    </location>
</feature>
<feature type="transmembrane region" description="Helical" evidence="15">
    <location>
        <begin position="1358"/>
        <end position="1378"/>
    </location>
</feature>
<feature type="compositionally biased region" description="Polar residues" evidence="14">
    <location>
        <begin position="543"/>
        <end position="564"/>
    </location>
</feature>
<feature type="transmembrane region" description="Helical" evidence="15">
    <location>
        <begin position="737"/>
        <end position="758"/>
    </location>
</feature>
<feature type="region of interest" description="Disordered" evidence="14">
    <location>
        <begin position="500"/>
        <end position="654"/>
    </location>
</feature>
<feature type="transmembrane region" description="Helical" evidence="15">
    <location>
        <begin position="1119"/>
        <end position="1141"/>
    </location>
</feature>
<sequence>MPPTYFPLRWESTGDQWWYASPIDWAAANGHYDLVKELLKIDSNHLIKLTSLRRIRRLETVWDDEEQYHDVSKCRSHVARKLFHHCESKKSNKNSLIRAGYGGWLIYTAASAGDFGFVQELLERNPLLVFGEGEYGVTDILYAAARSKNSDVFRLLLDFASSPRFMAGKGGDFEEHIGDIPSVYKWEMINRAVHAAARGGNLMILKELLANCSDVLAYRDVQGSTIFHTAAGRGQVEVNNQGNTALHVAAYRGQLAAVEALITASPSSIHQKNNAGETFLHKAVSGFQTLAFRRLDRQIELLRQLVSGKAFNIKNIINAKNNENRTALHVAIIGNAHSDLVQLLMTAESIDVNVTDIDGMTPLDYLRQRPPSASSDILIRQLISAGGIFGCQNYNARKVIVSRLKMQSNGNSSPGSSFRISDTEIFLYTGIENASDGSGGGGDHVISPVISAAVSIDLTSPYDYSANENNRSSFTSSSAKTSSVNNATVQLLKQVLHWPKIKDRTRRKPQKVKKSVDNDDDDEEANNSDNAAAPTPLRKRFSKPTTTTNNKRALSVRSNQSSPSAKKKLASGIRHGVMQAVPQITVPIPHRSSRSSSFSKSSISSPTSLDKQKGVFTENDDIAGPSCSSSTQVHDNDNDNPSLIKQGNNHVHHSHSKRLKSPYFCFGTAEAMGTQAPTNQTNYGDQDDEKIRRQKAIDDWLPITSSRNAKWWYSAFHNVTAMVGAGVLSLPYAMAHLGWGPGVAVLILSWIITLYTLWQMVEMHEMVPGKRFDRYHELGQHAFGEKLGLYIVVPQQLIVEVSVNIVYMVTGGKSLKKFHDVVCKDCKDIKLTYFIMIFASVHFVLSHLPNFNSISGVSLCAAVMSLSYSTIAWSASVDKGVQSDVDYSYKATTNTGVVLDFFTALGDVAFAYAGHNVVLEIQATIPSTPEKPSKGPMWRGVIVAYIVVALCYFPVALIGYWIFGNQVEDNILISLEKPAWLIGMANLFVVVHVIGSYQIYAMPVFDMIETVLVKKLNFRPTFMLRFITRNLYVALTMFIGMTFPFFGGLLGFFGGFAFAPTTYFLPCIMWLSIYKPKRFGLSWWANWKTDQELLKDVNLDKQKDIDDWLPITSSRNAKWWYAAFHNVTAMVGAGVLSLPFAMSQLGWGPGVVIMILSWVITLFTLWQMVQMHEMVPGRRFDRYHELGQYAFGEKLGLWIVVPQQLICEVGVDIVYMVTGGKSLQKVYLSVCEHKKCTHINLTDYSTIAWGASVHRGVQPDVTYNSRASNTKDGVFNFLSALGDVAFAYAGHNVVLEIQATIPSTPEKPSKGPMWNGVLIAYLVVAMCYFPLYAMPVFDMIETVLVKKLKFRPTWYLRFISRNVYVGFTMFIGMTFPFFGGLLGFFGGFAFSPTTYFLPCIMWLAIYKPKKFSPSWLINWICITLGVLLMILSPIGGMATIVKQAKDYKFYS</sequence>
<keyword evidence="9 15" id="KW-0472">Membrane</keyword>
<keyword evidence="13" id="KW-0040">ANK repeat</keyword>
<evidence type="ECO:0000256" key="3">
    <source>
        <dbReference type="ARBA" id="ARBA00022448"/>
    </source>
</evidence>
<proteinExistence type="inferred from homology"/>
<feature type="transmembrane region" description="Helical" evidence="15">
    <location>
        <begin position="1384"/>
        <end position="1404"/>
    </location>
</feature>